<dbReference type="InterPro" id="IPR029209">
    <property type="entry name" value="DML1/Misato_tubulin"/>
</dbReference>
<dbReference type="GO" id="GO:0005739">
    <property type="term" value="C:mitochondrion"/>
    <property type="evidence" value="ECO:0007669"/>
    <property type="project" value="TreeGrafter"/>
</dbReference>
<dbReference type="Proteomes" id="UP001233999">
    <property type="component" value="Unassembled WGS sequence"/>
</dbReference>
<keyword evidence="3" id="KW-1185">Reference proteome</keyword>
<reference evidence="2" key="1">
    <citation type="journal article" date="2023" name="IScience">
        <title>Live-bearing cockroach genome reveals convergent evolutionary mechanisms linked to viviparity in insects and beyond.</title>
        <authorList>
            <person name="Fouks B."/>
            <person name="Harrison M.C."/>
            <person name="Mikhailova A.A."/>
            <person name="Marchal E."/>
            <person name="English S."/>
            <person name="Carruthers M."/>
            <person name="Jennings E.C."/>
            <person name="Chiamaka E.L."/>
            <person name="Frigard R.A."/>
            <person name="Pippel M."/>
            <person name="Attardo G.M."/>
            <person name="Benoit J.B."/>
            <person name="Bornberg-Bauer E."/>
            <person name="Tobe S.S."/>
        </authorList>
    </citation>
    <scope>NUCLEOTIDE SEQUENCE</scope>
    <source>
        <strain evidence="2">Stay&amp;Tobe</strain>
    </source>
</reference>
<reference evidence="2" key="2">
    <citation type="submission" date="2023-05" db="EMBL/GenBank/DDBJ databases">
        <authorList>
            <person name="Fouks B."/>
        </authorList>
    </citation>
    <scope>NUCLEOTIDE SEQUENCE</scope>
    <source>
        <strain evidence="2">Stay&amp;Tobe</strain>
        <tissue evidence="2">Testes</tissue>
    </source>
</reference>
<evidence type="ECO:0000259" key="1">
    <source>
        <dbReference type="Pfam" id="PF14881"/>
    </source>
</evidence>
<name>A0AAD8EJA6_DIPPU</name>
<feature type="domain" description="DML1/Misato tubulin" evidence="1">
    <location>
        <begin position="100"/>
        <end position="167"/>
    </location>
</feature>
<dbReference type="AlphaFoldDB" id="A0AAD8EJA6"/>
<dbReference type="PANTHER" id="PTHR13391:SF0">
    <property type="entry name" value="PROTEIN MISATO HOMOLOG 1"/>
    <property type="match status" value="1"/>
</dbReference>
<protein>
    <recommendedName>
        <fullName evidence="1">DML1/Misato tubulin domain-containing protein</fullName>
    </recommendedName>
</protein>
<dbReference type="GO" id="GO:0007005">
    <property type="term" value="P:mitochondrion organization"/>
    <property type="evidence" value="ECO:0007669"/>
    <property type="project" value="InterPro"/>
</dbReference>
<dbReference type="Pfam" id="PF14881">
    <property type="entry name" value="Tubulin_3"/>
    <property type="match status" value="1"/>
</dbReference>
<gene>
    <name evidence="2" type="ORF">L9F63_001458</name>
</gene>
<dbReference type="SUPFAM" id="SSF52490">
    <property type="entry name" value="Tubulin nucleotide-binding domain-like"/>
    <property type="match status" value="1"/>
</dbReference>
<accession>A0AAD8EJA6</accession>
<organism evidence="2 3">
    <name type="scientific">Diploptera punctata</name>
    <name type="common">Pacific beetle cockroach</name>
    <dbReference type="NCBI Taxonomy" id="6984"/>
    <lineage>
        <taxon>Eukaryota</taxon>
        <taxon>Metazoa</taxon>
        <taxon>Ecdysozoa</taxon>
        <taxon>Arthropoda</taxon>
        <taxon>Hexapoda</taxon>
        <taxon>Insecta</taxon>
        <taxon>Pterygota</taxon>
        <taxon>Neoptera</taxon>
        <taxon>Polyneoptera</taxon>
        <taxon>Dictyoptera</taxon>
        <taxon>Blattodea</taxon>
        <taxon>Blaberoidea</taxon>
        <taxon>Blaberidae</taxon>
        <taxon>Diplopterinae</taxon>
        <taxon>Diploptera</taxon>
    </lineage>
</organism>
<proteinExistence type="predicted"/>
<dbReference type="EMBL" id="JASPKZ010003850">
    <property type="protein sequence ID" value="KAJ9592019.1"/>
    <property type="molecule type" value="Genomic_DNA"/>
</dbReference>
<dbReference type="PANTHER" id="PTHR13391">
    <property type="entry name" value="MITOCHONDRIAL DISTRIBUTION REGULATOR MISATO"/>
    <property type="match status" value="1"/>
</dbReference>
<dbReference type="InterPro" id="IPR049942">
    <property type="entry name" value="DML1/Misato"/>
</dbReference>
<feature type="non-terminal residue" evidence="2">
    <location>
        <position position="167"/>
    </location>
</feature>
<sequence length="167" mass="19582">MENDHREYENIIRKQVQAARLEAEKDGVVVPLTLEDYCIKTKVKPPEHLIQTSFLVLSYVGKNDDNAEKNEFVNDLENEGNSMETELAASPLPKVYNLDNVVKVWADYLQTRYHPRTMSIINEYEHDSDAKPFDVFNCGSNIWKTEQFQEDFIDRIRIYVEECDNMQ</sequence>
<evidence type="ECO:0000313" key="3">
    <source>
        <dbReference type="Proteomes" id="UP001233999"/>
    </source>
</evidence>
<comment type="caution">
    <text evidence="2">The sequence shown here is derived from an EMBL/GenBank/DDBJ whole genome shotgun (WGS) entry which is preliminary data.</text>
</comment>
<dbReference type="InterPro" id="IPR036525">
    <property type="entry name" value="Tubulin/FtsZ_GTPase_sf"/>
</dbReference>
<evidence type="ECO:0000313" key="2">
    <source>
        <dbReference type="EMBL" id="KAJ9592019.1"/>
    </source>
</evidence>